<comment type="caution">
    <text evidence="1">The sequence shown here is derived from an EMBL/GenBank/DDBJ whole genome shotgun (WGS) entry which is preliminary data.</text>
</comment>
<sequence>KPYSSDCIRRIAQNVSVGNLRIKLTGSNEFHREVFNLIKDFNIEGDLDLEHMYNDLLKEILVDSFVFDLSRACKFLNLNAVCEKITPEGLHQLYKNIIEGSTKLRGLFMRSCNDQYIAFLGLIGITYRD</sequence>
<protein>
    <submittedName>
        <fullName evidence="1">Uncharacterized protein</fullName>
    </submittedName>
</protein>
<gene>
    <name evidence="1" type="ORF">PENTCL1PPCAC_19555</name>
</gene>
<dbReference type="Proteomes" id="UP001432027">
    <property type="component" value="Unassembled WGS sequence"/>
</dbReference>
<proteinExistence type="predicted"/>
<reference evidence="1" key="1">
    <citation type="submission" date="2023-10" db="EMBL/GenBank/DDBJ databases">
        <title>Genome assembly of Pristionchus species.</title>
        <authorList>
            <person name="Yoshida K."/>
            <person name="Sommer R.J."/>
        </authorList>
    </citation>
    <scope>NUCLEOTIDE SEQUENCE</scope>
    <source>
        <strain evidence="1">RS0144</strain>
    </source>
</reference>
<feature type="non-terminal residue" evidence="1">
    <location>
        <position position="129"/>
    </location>
</feature>
<organism evidence="1 2">
    <name type="scientific">Pristionchus entomophagus</name>
    <dbReference type="NCBI Taxonomy" id="358040"/>
    <lineage>
        <taxon>Eukaryota</taxon>
        <taxon>Metazoa</taxon>
        <taxon>Ecdysozoa</taxon>
        <taxon>Nematoda</taxon>
        <taxon>Chromadorea</taxon>
        <taxon>Rhabditida</taxon>
        <taxon>Rhabditina</taxon>
        <taxon>Diplogasteromorpha</taxon>
        <taxon>Diplogasteroidea</taxon>
        <taxon>Neodiplogasteridae</taxon>
        <taxon>Pristionchus</taxon>
    </lineage>
</organism>
<dbReference type="AlphaFoldDB" id="A0AAV5TSX7"/>
<name>A0AAV5TSX7_9BILA</name>
<keyword evidence="2" id="KW-1185">Reference proteome</keyword>
<dbReference type="EMBL" id="BTSX01000004">
    <property type="protein sequence ID" value="GMS97380.1"/>
    <property type="molecule type" value="Genomic_DNA"/>
</dbReference>
<feature type="non-terminal residue" evidence="1">
    <location>
        <position position="1"/>
    </location>
</feature>
<evidence type="ECO:0000313" key="1">
    <source>
        <dbReference type="EMBL" id="GMS97380.1"/>
    </source>
</evidence>
<evidence type="ECO:0000313" key="2">
    <source>
        <dbReference type="Proteomes" id="UP001432027"/>
    </source>
</evidence>
<accession>A0AAV5TSX7</accession>